<evidence type="ECO:0000256" key="2">
    <source>
        <dbReference type="SAM" id="Phobius"/>
    </source>
</evidence>
<reference evidence="3" key="1">
    <citation type="submission" date="2023-03" db="EMBL/GenBank/DDBJ databases">
        <title>Chitinimonas shenzhenensis gen. nov., sp. nov., a novel member of family Burkholderiaceae isolated from activated sludge collected in Shen Zhen, China.</title>
        <authorList>
            <person name="Wang X."/>
        </authorList>
    </citation>
    <scope>NUCLEOTIDE SEQUENCE</scope>
    <source>
        <strain evidence="3">DQS-5</strain>
    </source>
</reference>
<organism evidence="3 4">
    <name type="scientific">Parachitinimonas caeni</name>
    <dbReference type="NCBI Taxonomy" id="3031301"/>
    <lineage>
        <taxon>Bacteria</taxon>
        <taxon>Pseudomonadati</taxon>
        <taxon>Pseudomonadota</taxon>
        <taxon>Betaproteobacteria</taxon>
        <taxon>Neisseriales</taxon>
        <taxon>Chitinibacteraceae</taxon>
        <taxon>Parachitinimonas</taxon>
    </lineage>
</organism>
<dbReference type="EMBL" id="JARRAF010000015">
    <property type="protein sequence ID" value="MDK2125083.1"/>
    <property type="molecule type" value="Genomic_DNA"/>
</dbReference>
<evidence type="ECO:0000313" key="4">
    <source>
        <dbReference type="Proteomes" id="UP001172778"/>
    </source>
</evidence>
<dbReference type="RefSeq" id="WP_284101395.1">
    <property type="nucleotide sequence ID" value="NZ_JARRAF010000015.1"/>
</dbReference>
<feature type="transmembrane region" description="Helical" evidence="2">
    <location>
        <begin position="7"/>
        <end position="33"/>
    </location>
</feature>
<proteinExistence type="predicted"/>
<feature type="transmembrane region" description="Helical" evidence="2">
    <location>
        <begin position="39"/>
        <end position="60"/>
    </location>
</feature>
<keyword evidence="2" id="KW-0472">Membrane</keyword>
<protein>
    <submittedName>
        <fullName evidence="3">Uncharacterized protein</fullName>
    </submittedName>
</protein>
<name>A0ABT7DYE6_9NEIS</name>
<evidence type="ECO:0000256" key="1">
    <source>
        <dbReference type="SAM" id="MobiDB-lite"/>
    </source>
</evidence>
<evidence type="ECO:0000313" key="3">
    <source>
        <dbReference type="EMBL" id="MDK2125083.1"/>
    </source>
</evidence>
<sequence length="82" mass="8322">MKTLVILLKVLLISVLSILAIGFGLCGALGLSIGQWETVGLGAGGVGIATVLGWLVVLLARSLNPAHPPKPPEDESSSPPPT</sequence>
<feature type="region of interest" description="Disordered" evidence="1">
    <location>
        <begin position="63"/>
        <end position="82"/>
    </location>
</feature>
<comment type="caution">
    <text evidence="3">The sequence shown here is derived from an EMBL/GenBank/DDBJ whole genome shotgun (WGS) entry which is preliminary data.</text>
</comment>
<gene>
    <name evidence="3" type="ORF">PZA18_13595</name>
</gene>
<accession>A0ABT7DYE6</accession>
<keyword evidence="2" id="KW-1133">Transmembrane helix</keyword>
<keyword evidence="2" id="KW-0812">Transmembrane</keyword>
<dbReference type="Proteomes" id="UP001172778">
    <property type="component" value="Unassembled WGS sequence"/>
</dbReference>
<keyword evidence="4" id="KW-1185">Reference proteome</keyword>